<evidence type="ECO:0000313" key="3">
    <source>
        <dbReference type="Proteomes" id="UP000010552"/>
    </source>
</evidence>
<dbReference type="AlphaFoldDB" id="L5KUU3"/>
<organism evidence="2 3">
    <name type="scientific">Pteropus alecto</name>
    <name type="common">Black flying fox</name>
    <dbReference type="NCBI Taxonomy" id="9402"/>
    <lineage>
        <taxon>Eukaryota</taxon>
        <taxon>Metazoa</taxon>
        <taxon>Chordata</taxon>
        <taxon>Craniata</taxon>
        <taxon>Vertebrata</taxon>
        <taxon>Euteleostomi</taxon>
        <taxon>Mammalia</taxon>
        <taxon>Eutheria</taxon>
        <taxon>Laurasiatheria</taxon>
        <taxon>Chiroptera</taxon>
        <taxon>Yinpterochiroptera</taxon>
        <taxon>Pteropodoidea</taxon>
        <taxon>Pteropodidae</taxon>
        <taxon>Pteropodinae</taxon>
        <taxon>Pteropus</taxon>
    </lineage>
</organism>
<gene>
    <name evidence="2" type="ORF">PAL_GLEAN10009368</name>
</gene>
<feature type="region of interest" description="Disordered" evidence="1">
    <location>
        <begin position="1"/>
        <end position="75"/>
    </location>
</feature>
<feature type="compositionally biased region" description="Basic and acidic residues" evidence="1">
    <location>
        <begin position="64"/>
        <end position="75"/>
    </location>
</feature>
<accession>L5KUU3</accession>
<name>L5KUU3_PTEAL</name>
<evidence type="ECO:0000256" key="1">
    <source>
        <dbReference type="SAM" id="MobiDB-lite"/>
    </source>
</evidence>
<keyword evidence="3" id="KW-1185">Reference proteome</keyword>
<dbReference type="InParanoid" id="L5KUU3"/>
<feature type="region of interest" description="Disordered" evidence="1">
    <location>
        <begin position="97"/>
        <end position="120"/>
    </location>
</feature>
<dbReference type="EMBL" id="KB030552">
    <property type="protein sequence ID" value="ELK15192.1"/>
    <property type="molecule type" value="Genomic_DNA"/>
</dbReference>
<dbReference type="Proteomes" id="UP000010552">
    <property type="component" value="Unassembled WGS sequence"/>
</dbReference>
<proteinExistence type="predicted"/>
<evidence type="ECO:0000313" key="2">
    <source>
        <dbReference type="EMBL" id="ELK15192.1"/>
    </source>
</evidence>
<sequence>MTDTQRPHVRAHAAAARRGGLGSELSRRRRVPNAAAQTHARRPVLSADGESRTLGQRPRPRVRFPAETRQRGEHAAAFEPGRGVCACGCFAEDDVSSLPTEVHPDPRRLGVRGSEQRGGG</sequence>
<reference evidence="3" key="1">
    <citation type="journal article" date="2013" name="Science">
        <title>Comparative analysis of bat genomes provides insight into the evolution of flight and immunity.</title>
        <authorList>
            <person name="Zhang G."/>
            <person name="Cowled C."/>
            <person name="Shi Z."/>
            <person name="Huang Z."/>
            <person name="Bishop-Lilly K.A."/>
            <person name="Fang X."/>
            <person name="Wynne J.W."/>
            <person name="Xiong Z."/>
            <person name="Baker M.L."/>
            <person name="Zhao W."/>
            <person name="Tachedjian M."/>
            <person name="Zhu Y."/>
            <person name="Zhou P."/>
            <person name="Jiang X."/>
            <person name="Ng J."/>
            <person name="Yang L."/>
            <person name="Wu L."/>
            <person name="Xiao J."/>
            <person name="Feng Y."/>
            <person name="Chen Y."/>
            <person name="Sun X."/>
            <person name="Zhang Y."/>
            <person name="Marsh G.A."/>
            <person name="Crameri G."/>
            <person name="Broder C.C."/>
            <person name="Frey K.G."/>
            <person name="Wang L.F."/>
            <person name="Wang J."/>
        </authorList>
    </citation>
    <scope>NUCLEOTIDE SEQUENCE [LARGE SCALE GENOMIC DNA]</scope>
</reference>
<protein>
    <submittedName>
        <fullName evidence="2">Uncharacterized protein</fullName>
    </submittedName>
</protein>